<dbReference type="Proteomes" id="UP000887565">
    <property type="component" value="Unplaced"/>
</dbReference>
<organism evidence="1 2">
    <name type="scientific">Romanomermis culicivorax</name>
    <name type="common">Nematode worm</name>
    <dbReference type="NCBI Taxonomy" id="13658"/>
    <lineage>
        <taxon>Eukaryota</taxon>
        <taxon>Metazoa</taxon>
        <taxon>Ecdysozoa</taxon>
        <taxon>Nematoda</taxon>
        <taxon>Enoplea</taxon>
        <taxon>Dorylaimia</taxon>
        <taxon>Mermithida</taxon>
        <taxon>Mermithoidea</taxon>
        <taxon>Mermithidae</taxon>
        <taxon>Romanomermis</taxon>
    </lineage>
</organism>
<protein>
    <submittedName>
        <fullName evidence="2">Uncharacterized protein</fullName>
    </submittedName>
</protein>
<dbReference type="AlphaFoldDB" id="A0A915IGX6"/>
<reference evidence="2" key="1">
    <citation type="submission" date="2022-11" db="UniProtKB">
        <authorList>
            <consortium name="WormBaseParasite"/>
        </authorList>
    </citation>
    <scope>IDENTIFICATION</scope>
</reference>
<name>A0A915IGX6_ROMCU</name>
<accession>A0A915IGX6</accession>
<evidence type="ECO:0000313" key="1">
    <source>
        <dbReference type="Proteomes" id="UP000887565"/>
    </source>
</evidence>
<keyword evidence="1" id="KW-1185">Reference proteome</keyword>
<proteinExistence type="predicted"/>
<evidence type="ECO:0000313" key="2">
    <source>
        <dbReference type="WBParaSite" id="nRc.2.0.1.t13355-RA"/>
    </source>
</evidence>
<sequence length="28" mass="2965">MEPPTAANVTTGPKDVATRWLGWPGIAQ</sequence>
<dbReference type="WBParaSite" id="nRc.2.0.1.t13355-RA">
    <property type="protein sequence ID" value="nRc.2.0.1.t13355-RA"/>
    <property type="gene ID" value="nRc.2.0.1.g13355"/>
</dbReference>